<dbReference type="InterPro" id="IPR011990">
    <property type="entry name" value="TPR-like_helical_dom_sf"/>
</dbReference>
<dbReference type="InterPro" id="IPR005644">
    <property type="entry name" value="NolW-like"/>
</dbReference>
<evidence type="ECO:0000256" key="4">
    <source>
        <dbReference type="ARBA" id="ARBA00023136"/>
    </source>
</evidence>
<dbReference type="PRINTS" id="PR01032">
    <property type="entry name" value="PHAGEIV"/>
</dbReference>
<dbReference type="Gene3D" id="1.25.40.10">
    <property type="entry name" value="Tetratricopeptide repeat domain"/>
    <property type="match status" value="1"/>
</dbReference>
<dbReference type="SMART" id="SM00965">
    <property type="entry name" value="STN"/>
    <property type="match status" value="1"/>
</dbReference>
<dbReference type="InterPro" id="IPR050810">
    <property type="entry name" value="Bact_Secretion_Sys_Channel"/>
</dbReference>
<evidence type="ECO:0000256" key="8">
    <source>
        <dbReference type="RuleBase" id="RU004004"/>
    </source>
</evidence>
<dbReference type="PROSITE" id="PS50005">
    <property type="entry name" value="TPR"/>
    <property type="match status" value="1"/>
</dbReference>
<evidence type="ECO:0000256" key="5">
    <source>
        <dbReference type="ARBA" id="ARBA00023237"/>
    </source>
</evidence>
<evidence type="ECO:0000256" key="9">
    <source>
        <dbReference type="SAM" id="MobiDB-lite"/>
    </source>
</evidence>
<evidence type="ECO:0000313" key="12">
    <source>
        <dbReference type="EMBL" id="MCS0608671.1"/>
    </source>
</evidence>
<dbReference type="EMBL" id="JANUGV010000002">
    <property type="protein sequence ID" value="MCS0608671.1"/>
    <property type="molecule type" value="Genomic_DNA"/>
</dbReference>
<dbReference type="PRINTS" id="PR00811">
    <property type="entry name" value="BCTERIALGSPD"/>
</dbReference>
<feature type="region of interest" description="Disordered" evidence="9">
    <location>
        <begin position="588"/>
        <end position="638"/>
    </location>
</feature>
<keyword evidence="3 10" id="KW-0732">Signal</keyword>
<evidence type="ECO:0000256" key="1">
    <source>
        <dbReference type="ARBA" id="ARBA00004370"/>
    </source>
</evidence>
<dbReference type="PROSITE" id="PS51257">
    <property type="entry name" value="PROKAR_LIPOPROTEIN"/>
    <property type="match status" value="1"/>
</dbReference>
<dbReference type="RefSeq" id="WP_258856351.1">
    <property type="nucleotide sequence ID" value="NZ_JANUGV010000002.1"/>
</dbReference>
<keyword evidence="5" id="KW-0998">Cell outer membrane</keyword>
<dbReference type="InterPro" id="IPR011662">
    <property type="entry name" value="Secretin/TonB_short_N"/>
</dbReference>
<dbReference type="Pfam" id="PF03958">
    <property type="entry name" value="Secretin_N"/>
    <property type="match status" value="1"/>
</dbReference>
<feature type="chain" id="PRO_5047411219" evidence="10">
    <location>
        <begin position="21"/>
        <end position="638"/>
    </location>
</feature>
<feature type="repeat" description="TPR" evidence="6">
    <location>
        <begin position="24"/>
        <end position="57"/>
    </location>
</feature>
<keyword evidence="4" id="KW-0472">Membrane</keyword>
<evidence type="ECO:0000256" key="7">
    <source>
        <dbReference type="RuleBase" id="RU004003"/>
    </source>
</evidence>
<dbReference type="Proteomes" id="UP001205861">
    <property type="component" value="Unassembled WGS sequence"/>
</dbReference>
<keyword evidence="6" id="KW-0802">TPR repeat</keyword>
<dbReference type="InterPro" id="IPR019734">
    <property type="entry name" value="TPR_rpt"/>
</dbReference>
<dbReference type="InterPro" id="IPR038591">
    <property type="entry name" value="NolW-like_sf"/>
</dbReference>
<dbReference type="PANTHER" id="PTHR30332">
    <property type="entry name" value="PROBABLE GENERAL SECRETION PATHWAY PROTEIN D"/>
    <property type="match status" value="1"/>
</dbReference>
<sequence length="638" mass="68877">MARNPVFRYFALLLAALVLAGCAAQRAYREGNDLIARDQVEEALLKYREAVAADPTNAMYKLTYLHTRDAATVRLLEQADRALAAGKLKEAQQSYQRVLAFAPANERARAGVRRVEGARRQDLGLAAAAEAMARKDYDSARSKLEDILAERPDHPGALALMDKVKDATAVPPAEAGLAAVYRKPISLEFRDAPLRQVFEVIARHSGLNFVFDKDVRSDARTSIFLKDSTVEAAVYYLLMTNQLERQVMDRNTILIYPNNQAKVKEYQELAVKTFYLAYAEAKSVAASLKPILKSRDIVVDEKLNLVIVRDSPDAIKLAARMVALLDVPEPEVMLDVEVMEVQRSRITELGVAWPNSLSLAPLSSRDGRVITVDELRALNGSTIGVAGISATLNARNDDGDSNVLANPRIRVRNKEKANVVIGEKLPIITTTVSPGVGGFASESVTYADVGLTLNVEPTIHLDNEVAIKISLEVSNVIDSMSTKSGSTVYRIGKRSAATLLQLKDGENQVLAGLIRNEDRKSGRKLPLLGDVPLLGRLFGSTNDSSDKTEIVLSITPHLVRNIVRPPSDATIFAAGTDASFRNRPEVTTSVPAAVPASRPIPAPAPRGPAGGAAGAAQPAPVPEVPVSQMPAPNAADVK</sequence>
<evidence type="ECO:0000256" key="3">
    <source>
        <dbReference type="ARBA" id="ARBA00022729"/>
    </source>
</evidence>
<comment type="caution">
    <text evidence="12">The sequence shown here is derived from an EMBL/GenBank/DDBJ whole genome shotgun (WGS) entry which is preliminary data.</text>
</comment>
<evidence type="ECO:0000256" key="6">
    <source>
        <dbReference type="PROSITE-ProRule" id="PRU00339"/>
    </source>
</evidence>
<comment type="similarity">
    <text evidence="7">Belongs to the bacterial secretin family.</text>
</comment>
<dbReference type="Gene3D" id="3.30.1370.130">
    <property type="match status" value="1"/>
</dbReference>
<dbReference type="Gene3D" id="3.30.1370.120">
    <property type="match status" value="1"/>
</dbReference>
<accession>A0ABT2BJT1</accession>
<comment type="subcellular location">
    <subcellularLocation>
        <location evidence="8">Cell outer membrane</location>
    </subcellularLocation>
    <subcellularLocation>
        <location evidence="1">Membrane</location>
    </subcellularLocation>
</comment>
<gene>
    <name evidence="12" type="ORF">NX773_10900</name>
</gene>
<feature type="signal peptide" evidence="10">
    <location>
        <begin position="1"/>
        <end position="20"/>
    </location>
</feature>
<dbReference type="PANTHER" id="PTHR30332:SF17">
    <property type="entry name" value="TYPE IV PILIATION SYSTEM PROTEIN DR_0774-RELATED"/>
    <property type="match status" value="1"/>
</dbReference>
<evidence type="ECO:0000256" key="2">
    <source>
        <dbReference type="ARBA" id="ARBA00022448"/>
    </source>
</evidence>
<dbReference type="InterPro" id="IPR001775">
    <property type="entry name" value="GspD/PilQ"/>
</dbReference>
<protein>
    <submittedName>
        <fullName evidence="12">General secretion pathway protein GspD</fullName>
    </submittedName>
</protein>
<reference evidence="12 13" key="1">
    <citation type="submission" date="2022-08" db="EMBL/GenBank/DDBJ databases">
        <title>Reclassification of Massilia species as members of the genera Telluria, Duganella, Pseudoduganella, Mokoshia gen. nov. and Zemynaea gen. nov. using orthogonal and non-orthogonal genome-based approaches.</title>
        <authorList>
            <person name="Bowman J.P."/>
        </authorList>
    </citation>
    <scope>NUCLEOTIDE SEQUENCE [LARGE SCALE GENOMIC DNA]</scope>
    <source>
        <strain evidence="12 13">JCM 31607</strain>
    </source>
</reference>
<name>A0ABT2BJT1_9BURK</name>
<feature type="domain" description="Secretin/TonB short N-terminal" evidence="11">
    <location>
        <begin position="207"/>
        <end position="258"/>
    </location>
</feature>
<dbReference type="Pfam" id="PF00263">
    <property type="entry name" value="Secretin"/>
    <property type="match status" value="1"/>
</dbReference>
<evidence type="ECO:0000256" key="10">
    <source>
        <dbReference type="SAM" id="SignalP"/>
    </source>
</evidence>
<keyword evidence="2 8" id="KW-0813">Transport</keyword>
<keyword evidence="13" id="KW-1185">Reference proteome</keyword>
<proteinExistence type="inferred from homology"/>
<dbReference type="SUPFAM" id="SSF48452">
    <property type="entry name" value="TPR-like"/>
    <property type="match status" value="1"/>
</dbReference>
<dbReference type="InterPro" id="IPR004846">
    <property type="entry name" value="T2SS/T3SS_dom"/>
</dbReference>
<evidence type="ECO:0000313" key="13">
    <source>
        <dbReference type="Proteomes" id="UP001205861"/>
    </source>
</evidence>
<organism evidence="12 13">
    <name type="scientific">Massilia solisilvae</name>
    <dbReference type="NCBI Taxonomy" id="1811225"/>
    <lineage>
        <taxon>Bacteria</taxon>
        <taxon>Pseudomonadati</taxon>
        <taxon>Pseudomonadota</taxon>
        <taxon>Betaproteobacteria</taxon>
        <taxon>Burkholderiales</taxon>
        <taxon>Oxalobacteraceae</taxon>
        <taxon>Telluria group</taxon>
        <taxon>Massilia</taxon>
    </lineage>
</organism>
<evidence type="ECO:0000259" key="11">
    <source>
        <dbReference type="SMART" id="SM00965"/>
    </source>
</evidence>